<gene>
    <name evidence="4" type="ORF">DGYR_LOCUS13553</name>
</gene>
<name>A0A7I8WDP0_9ANNE</name>
<dbReference type="InterPro" id="IPR001254">
    <property type="entry name" value="Trypsin_dom"/>
</dbReference>
<feature type="domain" description="Peptidase S1" evidence="3">
    <location>
        <begin position="55"/>
        <end position="329"/>
    </location>
</feature>
<dbReference type="PROSITE" id="PS00134">
    <property type="entry name" value="TRYPSIN_HIS"/>
    <property type="match status" value="1"/>
</dbReference>
<proteinExistence type="inferred from homology"/>
<keyword evidence="5" id="KW-1185">Reference proteome</keyword>
<dbReference type="SUPFAM" id="SSF50494">
    <property type="entry name" value="Trypsin-like serine proteases"/>
    <property type="match status" value="1"/>
</dbReference>
<dbReference type="GO" id="GO:0004252">
    <property type="term" value="F:serine-type endopeptidase activity"/>
    <property type="evidence" value="ECO:0007669"/>
    <property type="project" value="InterPro"/>
</dbReference>
<dbReference type="OrthoDB" id="6339452at2759"/>
<comment type="similarity">
    <text evidence="2">Belongs to the peptidase S1 family. CLIP subfamily.</text>
</comment>
<evidence type="ECO:0000256" key="1">
    <source>
        <dbReference type="ARBA" id="ARBA00023157"/>
    </source>
</evidence>
<dbReference type="CDD" id="cd00190">
    <property type="entry name" value="Tryp_SPc"/>
    <property type="match status" value="1"/>
</dbReference>
<sequence>MYGYTANTPINQGYGWLRFVYKVMDLSVYSGMEIFGIDSKDSHKSQLISPKLKLVIEGKKCLSLAIKSTQHQPNLFSVLLKYSKSLEFAKGSIKNFSESTIILFDYIVQNGLEQASLSHEANFLCGAVIIHNQYLLTAAHCINRYTQRFSVKVGILNESDKSSKSHSVEQYIVHPLFKKTSVENDIAILKLKSRLEFNEKIQPICLPKLYNVKNSSDSQYTASGFGFRSYPFEKELYKIEVRILTEQESKFKFLNMSNDQKPKYPMHLCVSDSKGLQRNNCYGDSGRPLSCFIDEKWQVYGLVSLGDILFGWDQQKTAPSRIFEGSILG</sequence>
<dbReference type="EMBL" id="CAJFCJ010000040">
    <property type="protein sequence ID" value="CAD5126305.1"/>
    <property type="molecule type" value="Genomic_DNA"/>
</dbReference>
<accession>A0A7I8WDP0</accession>
<dbReference type="AlphaFoldDB" id="A0A7I8WDP0"/>
<evidence type="ECO:0000256" key="2">
    <source>
        <dbReference type="ARBA" id="ARBA00024195"/>
    </source>
</evidence>
<dbReference type="Proteomes" id="UP000549394">
    <property type="component" value="Unassembled WGS sequence"/>
</dbReference>
<dbReference type="InterPro" id="IPR009003">
    <property type="entry name" value="Peptidase_S1_PA"/>
</dbReference>
<comment type="caution">
    <text evidence="4">The sequence shown here is derived from an EMBL/GenBank/DDBJ whole genome shotgun (WGS) entry which is preliminary data.</text>
</comment>
<dbReference type="PANTHER" id="PTHR24256">
    <property type="entry name" value="TRYPTASE-RELATED"/>
    <property type="match status" value="1"/>
</dbReference>
<dbReference type="Gene3D" id="2.40.10.10">
    <property type="entry name" value="Trypsin-like serine proteases"/>
    <property type="match status" value="1"/>
</dbReference>
<dbReference type="InterPro" id="IPR001314">
    <property type="entry name" value="Peptidase_S1A"/>
</dbReference>
<dbReference type="PRINTS" id="PR00722">
    <property type="entry name" value="CHYMOTRYPSIN"/>
</dbReference>
<evidence type="ECO:0000313" key="4">
    <source>
        <dbReference type="EMBL" id="CAD5126305.1"/>
    </source>
</evidence>
<keyword evidence="1" id="KW-1015">Disulfide bond</keyword>
<dbReference type="GO" id="GO:0006508">
    <property type="term" value="P:proteolysis"/>
    <property type="evidence" value="ECO:0007669"/>
    <property type="project" value="InterPro"/>
</dbReference>
<organism evidence="4 5">
    <name type="scientific">Dimorphilus gyrociliatus</name>
    <dbReference type="NCBI Taxonomy" id="2664684"/>
    <lineage>
        <taxon>Eukaryota</taxon>
        <taxon>Metazoa</taxon>
        <taxon>Spiralia</taxon>
        <taxon>Lophotrochozoa</taxon>
        <taxon>Annelida</taxon>
        <taxon>Polychaeta</taxon>
        <taxon>Polychaeta incertae sedis</taxon>
        <taxon>Dinophilidae</taxon>
        <taxon>Dimorphilus</taxon>
    </lineage>
</organism>
<dbReference type="Pfam" id="PF00089">
    <property type="entry name" value="Trypsin"/>
    <property type="match status" value="1"/>
</dbReference>
<dbReference type="PROSITE" id="PS50240">
    <property type="entry name" value="TRYPSIN_DOM"/>
    <property type="match status" value="1"/>
</dbReference>
<dbReference type="InterPro" id="IPR043504">
    <property type="entry name" value="Peptidase_S1_PA_chymotrypsin"/>
</dbReference>
<reference evidence="4 5" key="1">
    <citation type="submission" date="2020-08" db="EMBL/GenBank/DDBJ databases">
        <authorList>
            <person name="Hejnol A."/>
        </authorList>
    </citation>
    <scope>NUCLEOTIDE SEQUENCE [LARGE SCALE GENOMIC DNA]</scope>
</reference>
<dbReference type="InterPro" id="IPR018114">
    <property type="entry name" value="TRYPSIN_HIS"/>
</dbReference>
<evidence type="ECO:0000313" key="5">
    <source>
        <dbReference type="Proteomes" id="UP000549394"/>
    </source>
</evidence>
<dbReference type="InterPro" id="IPR051487">
    <property type="entry name" value="Ser/Thr_Proteases_Immune/Dev"/>
</dbReference>
<protein>
    <submittedName>
        <fullName evidence="4">DgyrCDS14459</fullName>
    </submittedName>
</protein>
<dbReference type="SMART" id="SM00020">
    <property type="entry name" value="Tryp_SPc"/>
    <property type="match status" value="1"/>
</dbReference>
<evidence type="ECO:0000259" key="3">
    <source>
        <dbReference type="PROSITE" id="PS50240"/>
    </source>
</evidence>
<dbReference type="FunFam" id="2.40.10.10:FF:000068">
    <property type="entry name" value="transmembrane protease serine 2"/>
    <property type="match status" value="1"/>
</dbReference>